<gene>
    <name evidence="1" type="ORF">G8D99_09205</name>
</gene>
<reference evidence="1 2" key="1">
    <citation type="submission" date="2020-03" db="EMBL/GenBank/DDBJ databases">
        <authorList>
            <person name="Zhu W."/>
        </authorList>
    </citation>
    <scope>NUCLEOTIDE SEQUENCE [LARGE SCALE GENOMIC DNA]</scope>
    <source>
        <strain evidence="1 2">185</strain>
    </source>
</reference>
<protein>
    <submittedName>
        <fullName evidence="1">Uncharacterized protein</fullName>
    </submittedName>
</protein>
<accession>A0A6G8S4W9</accession>
<sequence length="168" mass="20484">MKSKIINIIDFFKNHPNYPFTQYYSDYDQYCAARLLILNLVKAYIPELELDDWQFTSNYYDHRRRDQATFYSLMTCINHKREQVLFFALTDNRQNMSELTEISLNVERDDFYGDKWNDDAPIDEWYSIFQITLNLPKLASFQKLNDILKTYFQKKLSFDELWEIQENF</sequence>
<dbReference type="EMBL" id="CP049916">
    <property type="protein sequence ID" value="QIO09174.1"/>
    <property type="molecule type" value="Genomic_DNA"/>
</dbReference>
<dbReference type="AlphaFoldDB" id="A0A6G8S4W9"/>
<dbReference type="Proteomes" id="UP000501939">
    <property type="component" value="Chromosome"/>
</dbReference>
<dbReference type="KEGG" id="alj:G8D99_09205"/>
<organism evidence="1 2">
    <name type="scientific">Acinetobacter lanii</name>
    <dbReference type="NCBI Taxonomy" id="2715163"/>
    <lineage>
        <taxon>Bacteria</taxon>
        <taxon>Pseudomonadati</taxon>
        <taxon>Pseudomonadota</taxon>
        <taxon>Gammaproteobacteria</taxon>
        <taxon>Moraxellales</taxon>
        <taxon>Moraxellaceae</taxon>
        <taxon>Acinetobacter</taxon>
    </lineage>
</organism>
<proteinExistence type="predicted"/>
<name>A0A6G8S4W9_9GAMM</name>
<evidence type="ECO:0000313" key="1">
    <source>
        <dbReference type="EMBL" id="QIO09174.1"/>
    </source>
</evidence>
<dbReference type="RefSeq" id="WP_166324833.1">
    <property type="nucleotide sequence ID" value="NZ_CP049916.1"/>
</dbReference>
<evidence type="ECO:0000313" key="2">
    <source>
        <dbReference type="Proteomes" id="UP000501939"/>
    </source>
</evidence>
<keyword evidence="2" id="KW-1185">Reference proteome</keyword>